<protein>
    <submittedName>
        <fullName evidence="3">ABC transporter substrate-binding protein</fullName>
    </submittedName>
</protein>
<gene>
    <name evidence="3" type="ORF">GCM10009745_67660</name>
</gene>
<evidence type="ECO:0000256" key="1">
    <source>
        <dbReference type="SAM" id="MobiDB-lite"/>
    </source>
</evidence>
<keyword evidence="4" id="KW-1185">Reference proteome</keyword>
<dbReference type="Pfam" id="PF09084">
    <property type="entry name" value="NMT1"/>
    <property type="match status" value="1"/>
</dbReference>
<dbReference type="Proteomes" id="UP001500280">
    <property type="component" value="Unassembled WGS sequence"/>
</dbReference>
<evidence type="ECO:0000313" key="3">
    <source>
        <dbReference type="EMBL" id="GAA1710147.1"/>
    </source>
</evidence>
<proteinExistence type="predicted"/>
<comment type="caution">
    <text evidence="3">The sequence shown here is derived from an EMBL/GenBank/DDBJ whole genome shotgun (WGS) entry which is preliminary data.</text>
</comment>
<reference evidence="4" key="1">
    <citation type="journal article" date="2019" name="Int. J. Syst. Evol. Microbiol.">
        <title>The Global Catalogue of Microorganisms (GCM) 10K type strain sequencing project: providing services to taxonomists for standard genome sequencing and annotation.</title>
        <authorList>
            <consortium name="The Broad Institute Genomics Platform"/>
            <consortium name="The Broad Institute Genome Sequencing Center for Infectious Disease"/>
            <person name="Wu L."/>
            <person name="Ma J."/>
        </authorList>
    </citation>
    <scope>NUCLEOTIDE SEQUENCE [LARGE SCALE GENOMIC DNA]</scope>
    <source>
        <strain evidence="4">JCM 14307</strain>
    </source>
</reference>
<name>A0ABP4UV11_9ACTN</name>
<accession>A0ABP4UV11</accession>
<dbReference type="Gene3D" id="3.40.190.10">
    <property type="entry name" value="Periplasmic binding protein-like II"/>
    <property type="match status" value="2"/>
</dbReference>
<evidence type="ECO:0000313" key="4">
    <source>
        <dbReference type="Proteomes" id="UP001500280"/>
    </source>
</evidence>
<evidence type="ECO:0000259" key="2">
    <source>
        <dbReference type="Pfam" id="PF09084"/>
    </source>
</evidence>
<dbReference type="EMBL" id="BAAANF010000022">
    <property type="protein sequence ID" value="GAA1710147.1"/>
    <property type="molecule type" value="Genomic_DNA"/>
</dbReference>
<sequence length="404" mass="42904">MFKAHRPSSRLLRGTQHGASPHWSRAHDAPHRHLVSSTPSHRTEHLLATAGRRAAHLKFKYAVLAAAALIVAAGCGGPAEAGNSGQKLALDAPLPASVPDGTKIVVGDPATQVAFKLSGQLDKVEKYVKFANLSGGPQTTEAFRAHALDLGSVAEIPAIHATWTGLKVKIVASKFRQDAINHPIYELGIAPGVNVKTLADLKGKTIAFSPGQAQGSLVLKVLKKAGLTKDDVKLIELPSTGDVYTNALAAKQVDVAPIGGVQIKRYTAKYGKDGATTIPHGIRDDAGHLYGPVESLEDPAKAAAIRAYVAAWGVAQEWIDKHPKEWIAGYYVKDQGLTEADGQWLVDNAGHPDITADWSSAITRNQETIELLAAETKNPVIQAKDLYDLRFEAVAADAIKAGAK</sequence>
<organism evidence="3 4">
    <name type="scientific">Kribbella yunnanensis</name>
    <dbReference type="NCBI Taxonomy" id="190194"/>
    <lineage>
        <taxon>Bacteria</taxon>
        <taxon>Bacillati</taxon>
        <taxon>Actinomycetota</taxon>
        <taxon>Actinomycetes</taxon>
        <taxon>Propionibacteriales</taxon>
        <taxon>Kribbellaceae</taxon>
        <taxon>Kribbella</taxon>
    </lineage>
</organism>
<feature type="region of interest" description="Disordered" evidence="1">
    <location>
        <begin position="1"/>
        <end position="40"/>
    </location>
</feature>
<dbReference type="SUPFAM" id="SSF53850">
    <property type="entry name" value="Periplasmic binding protein-like II"/>
    <property type="match status" value="1"/>
</dbReference>
<dbReference type="RefSeq" id="WP_344161277.1">
    <property type="nucleotide sequence ID" value="NZ_BAAANF010000022.1"/>
</dbReference>
<feature type="domain" description="SsuA/THI5-like" evidence="2">
    <location>
        <begin position="138"/>
        <end position="268"/>
    </location>
</feature>
<dbReference type="PANTHER" id="PTHR30024">
    <property type="entry name" value="ALIPHATIC SULFONATES-BINDING PROTEIN-RELATED"/>
    <property type="match status" value="1"/>
</dbReference>
<dbReference type="InterPro" id="IPR015168">
    <property type="entry name" value="SsuA/THI5"/>
</dbReference>